<protein>
    <recommendedName>
        <fullName evidence="3">DDE Tnp4 domain-containing protein</fullName>
    </recommendedName>
</protein>
<evidence type="ECO:0008006" key="3">
    <source>
        <dbReference type="Google" id="ProtNLM"/>
    </source>
</evidence>
<proteinExistence type="predicted"/>
<organism evidence="1 2">
    <name type="scientific">Dryococelus australis</name>
    <dbReference type="NCBI Taxonomy" id="614101"/>
    <lineage>
        <taxon>Eukaryota</taxon>
        <taxon>Metazoa</taxon>
        <taxon>Ecdysozoa</taxon>
        <taxon>Arthropoda</taxon>
        <taxon>Hexapoda</taxon>
        <taxon>Insecta</taxon>
        <taxon>Pterygota</taxon>
        <taxon>Neoptera</taxon>
        <taxon>Polyneoptera</taxon>
        <taxon>Phasmatodea</taxon>
        <taxon>Verophasmatodea</taxon>
        <taxon>Anareolatae</taxon>
        <taxon>Phasmatidae</taxon>
        <taxon>Eurycanthinae</taxon>
        <taxon>Dryococelus</taxon>
    </lineage>
</organism>
<reference evidence="1 2" key="1">
    <citation type="submission" date="2023-02" db="EMBL/GenBank/DDBJ databases">
        <title>LHISI_Scaffold_Assembly.</title>
        <authorList>
            <person name="Stuart O.P."/>
            <person name="Cleave R."/>
            <person name="Magrath M.J.L."/>
            <person name="Mikheyev A.S."/>
        </authorList>
    </citation>
    <scope>NUCLEOTIDE SEQUENCE [LARGE SCALE GENOMIC DNA]</scope>
    <source>
        <strain evidence="1">Daus_M_001</strain>
        <tissue evidence="1">Leg muscle</tissue>
    </source>
</reference>
<dbReference type="Proteomes" id="UP001159363">
    <property type="component" value="Chromosome 10"/>
</dbReference>
<name>A0ABQ9GLT9_9NEOP</name>
<accession>A0ABQ9GLT9</accession>
<evidence type="ECO:0000313" key="2">
    <source>
        <dbReference type="Proteomes" id="UP001159363"/>
    </source>
</evidence>
<gene>
    <name evidence="1" type="ORF">PR048_026607</name>
</gene>
<evidence type="ECO:0000313" key="1">
    <source>
        <dbReference type="EMBL" id="KAJ8872991.1"/>
    </source>
</evidence>
<keyword evidence="2" id="KW-1185">Reference proteome</keyword>
<dbReference type="EMBL" id="JARBHB010000011">
    <property type="protein sequence ID" value="KAJ8872991.1"/>
    <property type="molecule type" value="Genomic_DNA"/>
</dbReference>
<comment type="caution">
    <text evidence="1">The sequence shown here is derived from an EMBL/GenBank/DDBJ whole genome shotgun (WGS) entry which is preliminary data.</text>
</comment>
<sequence length="161" mass="17925">MLFPPTAKLPNTDFEVPHVFLGDDAFRIHTNMMKPFRQTAASNHHKKLFLITDYAVHVGLIRLLSATIEDVIIVACCLHNMLWGGYLSFQGKASYEYDPLQEAPAANLINLRRVLVALQTMTAMRCWKYLQTISRWRLVSFSGQGAEMIAGPASVASVASG</sequence>